<accession>A0ACB8ZEZ5</accession>
<gene>
    <name evidence="1" type="ORF">L1987_78886</name>
</gene>
<evidence type="ECO:0000313" key="2">
    <source>
        <dbReference type="Proteomes" id="UP001056120"/>
    </source>
</evidence>
<evidence type="ECO:0000313" key="1">
    <source>
        <dbReference type="EMBL" id="KAI3695883.1"/>
    </source>
</evidence>
<keyword evidence="2" id="KW-1185">Reference proteome</keyword>
<organism evidence="1 2">
    <name type="scientific">Smallanthus sonchifolius</name>
    <dbReference type="NCBI Taxonomy" id="185202"/>
    <lineage>
        <taxon>Eukaryota</taxon>
        <taxon>Viridiplantae</taxon>
        <taxon>Streptophyta</taxon>
        <taxon>Embryophyta</taxon>
        <taxon>Tracheophyta</taxon>
        <taxon>Spermatophyta</taxon>
        <taxon>Magnoliopsida</taxon>
        <taxon>eudicotyledons</taxon>
        <taxon>Gunneridae</taxon>
        <taxon>Pentapetalae</taxon>
        <taxon>asterids</taxon>
        <taxon>campanulids</taxon>
        <taxon>Asterales</taxon>
        <taxon>Asteraceae</taxon>
        <taxon>Asteroideae</taxon>
        <taxon>Heliantheae alliance</taxon>
        <taxon>Millerieae</taxon>
        <taxon>Smallanthus</taxon>
    </lineage>
</organism>
<proteinExistence type="predicted"/>
<comment type="caution">
    <text evidence="1">The sequence shown here is derived from an EMBL/GenBank/DDBJ whole genome shotgun (WGS) entry which is preliminary data.</text>
</comment>
<reference evidence="2" key="1">
    <citation type="journal article" date="2022" name="Mol. Ecol. Resour.">
        <title>The genomes of chicory, endive, great burdock and yacon provide insights into Asteraceae palaeo-polyploidization history and plant inulin production.</title>
        <authorList>
            <person name="Fan W."/>
            <person name="Wang S."/>
            <person name="Wang H."/>
            <person name="Wang A."/>
            <person name="Jiang F."/>
            <person name="Liu H."/>
            <person name="Zhao H."/>
            <person name="Xu D."/>
            <person name="Zhang Y."/>
        </authorList>
    </citation>
    <scope>NUCLEOTIDE SEQUENCE [LARGE SCALE GENOMIC DNA]</scope>
    <source>
        <strain evidence="2">cv. Yunnan</strain>
    </source>
</reference>
<dbReference type="Proteomes" id="UP001056120">
    <property type="component" value="Linkage Group LG26"/>
</dbReference>
<reference evidence="1 2" key="2">
    <citation type="journal article" date="2022" name="Mol. Ecol. Resour.">
        <title>The genomes of chicory, endive, great burdock and yacon provide insights into Asteraceae paleo-polyploidization history and plant inulin production.</title>
        <authorList>
            <person name="Fan W."/>
            <person name="Wang S."/>
            <person name="Wang H."/>
            <person name="Wang A."/>
            <person name="Jiang F."/>
            <person name="Liu H."/>
            <person name="Zhao H."/>
            <person name="Xu D."/>
            <person name="Zhang Y."/>
        </authorList>
    </citation>
    <scope>NUCLEOTIDE SEQUENCE [LARGE SCALE GENOMIC DNA]</scope>
    <source>
        <strain evidence="2">cv. Yunnan</strain>
        <tissue evidence="1">Leaves</tissue>
    </source>
</reference>
<dbReference type="EMBL" id="CM042043">
    <property type="protein sequence ID" value="KAI3695883.1"/>
    <property type="molecule type" value="Genomic_DNA"/>
</dbReference>
<name>A0ACB8ZEZ5_9ASTR</name>
<protein>
    <submittedName>
        <fullName evidence="1">Uncharacterized protein</fullName>
    </submittedName>
</protein>
<sequence>MKRTIPEQPLNTPSSDDDEPSPSNGTKDLAGGKRPKNELITVINPDNKVVTEGNLITNEKSKNVSRIHEADPDSSSAWVGRIIQLVE</sequence>